<organism evidence="3 4">
    <name type="scientific">Melissococcus plutonius</name>
    <dbReference type="NCBI Taxonomy" id="33970"/>
    <lineage>
        <taxon>Bacteria</taxon>
        <taxon>Bacillati</taxon>
        <taxon>Bacillota</taxon>
        <taxon>Bacilli</taxon>
        <taxon>Lactobacillales</taxon>
        <taxon>Enterococcaceae</taxon>
        <taxon>Melissococcus</taxon>
    </lineage>
</organism>
<evidence type="ECO:0000256" key="1">
    <source>
        <dbReference type="ARBA" id="ARBA00023125"/>
    </source>
</evidence>
<reference evidence="3 4" key="1">
    <citation type="submission" date="2018-01" db="EMBL/GenBank/DDBJ databases">
        <title>Whole genome sequence of Melissococcus plutonius DAT561.</title>
        <authorList>
            <person name="Okumura K."/>
            <person name="Takamatsu D."/>
            <person name="Okura M."/>
        </authorList>
    </citation>
    <scope>NUCLEOTIDE SEQUENCE [LARGE SCALE GENOMIC DNA]</scope>
    <source>
        <strain evidence="3 4">DAT561</strain>
    </source>
</reference>
<dbReference type="InterPro" id="IPR001387">
    <property type="entry name" value="Cro/C1-type_HTH"/>
</dbReference>
<dbReference type="PANTHER" id="PTHR46558:SF4">
    <property type="entry name" value="DNA-BIDING PHAGE PROTEIN"/>
    <property type="match status" value="1"/>
</dbReference>
<dbReference type="Proteomes" id="UP000269226">
    <property type="component" value="Chromosome"/>
</dbReference>
<dbReference type="Gene3D" id="1.10.260.40">
    <property type="entry name" value="lambda repressor-like DNA-binding domains"/>
    <property type="match status" value="1"/>
</dbReference>
<gene>
    <name evidence="3" type="ORF">DAT561_0424</name>
</gene>
<dbReference type="GeneID" id="57042984"/>
<name>A0A2Z5Y189_9ENTE</name>
<protein>
    <submittedName>
        <fullName evidence="3">Transcriptional regulator, Cro/CI family</fullName>
    </submittedName>
</protein>
<keyword evidence="1" id="KW-0238">DNA-binding</keyword>
<feature type="domain" description="HTH cro/C1-type" evidence="2">
    <location>
        <begin position="13"/>
        <end position="67"/>
    </location>
</feature>
<evidence type="ECO:0000259" key="2">
    <source>
        <dbReference type="PROSITE" id="PS50943"/>
    </source>
</evidence>
<dbReference type="GO" id="GO:0003677">
    <property type="term" value="F:DNA binding"/>
    <property type="evidence" value="ECO:0007669"/>
    <property type="project" value="UniProtKB-KW"/>
</dbReference>
<accession>A0A2Z5Y189</accession>
<dbReference type="SUPFAM" id="SSF47413">
    <property type="entry name" value="lambda repressor-like DNA-binding domains"/>
    <property type="match status" value="1"/>
</dbReference>
<dbReference type="AlphaFoldDB" id="A0A2Z5Y189"/>
<evidence type="ECO:0000313" key="3">
    <source>
        <dbReference type="EMBL" id="BBC60561.1"/>
    </source>
</evidence>
<evidence type="ECO:0000313" key="4">
    <source>
        <dbReference type="Proteomes" id="UP000269226"/>
    </source>
</evidence>
<dbReference type="SMART" id="SM00530">
    <property type="entry name" value="HTH_XRE"/>
    <property type="match status" value="1"/>
</dbReference>
<dbReference type="Pfam" id="PF01381">
    <property type="entry name" value="HTH_3"/>
    <property type="match status" value="1"/>
</dbReference>
<dbReference type="InterPro" id="IPR010982">
    <property type="entry name" value="Lambda_DNA-bd_dom_sf"/>
</dbReference>
<dbReference type="EMBL" id="AP018492">
    <property type="protein sequence ID" value="BBC60561.1"/>
    <property type="molecule type" value="Genomic_DNA"/>
</dbReference>
<dbReference type="OMA" id="RAMRNWS"/>
<proteinExistence type="predicted"/>
<dbReference type="RefSeq" id="WP_013774493.1">
    <property type="nucleotide sequence ID" value="NZ_AP018492.1"/>
</dbReference>
<dbReference type="PROSITE" id="PS50943">
    <property type="entry name" value="HTH_CROC1"/>
    <property type="match status" value="1"/>
</dbReference>
<dbReference type="PANTHER" id="PTHR46558">
    <property type="entry name" value="TRACRIPTIONAL REGULATORY PROTEIN-RELATED-RELATED"/>
    <property type="match status" value="1"/>
</dbReference>
<sequence>MPKKKNSAFDSSIHVYRAMKRMTQQELANRVGVSRQTIIQLERNKYNPSLLLAHDIADVFGVTIEDIFTFKKLTDNENSTEQMNDSKEN</sequence>
<dbReference type="CDD" id="cd00093">
    <property type="entry name" value="HTH_XRE"/>
    <property type="match status" value="1"/>
</dbReference>